<evidence type="ECO:0000313" key="2">
    <source>
        <dbReference type="Proteomes" id="UP000576082"/>
    </source>
</evidence>
<proteinExistence type="predicted"/>
<protein>
    <submittedName>
        <fullName evidence="1">Uncharacterized protein</fullName>
    </submittedName>
</protein>
<dbReference type="EMBL" id="JABANE010000002">
    <property type="protein sequence ID" value="NME66497.1"/>
    <property type="molecule type" value="Genomic_DNA"/>
</dbReference>
<organism evidence="1 2">
    <name type="scientific">Flammeovirga aprica JL-4</name>
    <dbReference type="NCBI Taxonomy" id="694437"/>
    <lineage>
        <taxon>Bacteria</taxon>
        <taxon>Pseudomonadati</taxon>
        <taxon>Bacteroidota</taxon>
        <taxon>Cytophagia</taxon>
        <taxon>Cytophagales</taxon>
        <taxon>Flammeovirgaceae</taxon>
        <taxon>Flammeovirga</taxon>
    </lineage>
</organism>
<dbReference type="AlphaFoldDB" id="A0A7X9RSW9"/>
<gene>
    <name evidence="1" type="ORF">HHU12_00845</name>
</gene>
<sequence length="147" mass="17336">MKKFKDILKAQQDFRSRRNNFLKINYSLFGNLIKQIYDIEGFPKGAMIKYQYGSTKNTNIIEELVGINDKGNCSMKINIIADGIDHIFDFVTTKENETLTLQIISGNNYENFNYSFNEFTNFDDLDFEDEINYIIQSIINTYDIWKF</sequence>
<keyword evidence="2" id="KW-1185">Reference proteome</keyword>
<accession>A0A7X9RSW9</accession>
<evidence type="ECO:0000313" key="1">
    <source>
        <dbReference type="EMBL" id="NME66497.1"/>
    </source>
</evidence>
<reference evidence="1 2" key="1">
    <citation type="submission" date="2020-04" db="EMBL/GenBank/DDBJ databases">
        <title>Flammeovirga sp. SR4, a novel species isolated from seawater.</title>
        <authorList>
            <person name="Wang X."/>
        </authorList>
    </citation>
    <scope>NUCLEOTIDE SEQUENCE [LARGE SCALE GENOMIC DNA]</scope>
    <source>
        <strain evidence="1 2">ATCC 23126</strain>
    </source>
</reference>
<comment type="caution">
    <text evidence="1">The sequence shown here is derived from an EMBL/GenBank/DDBJ whole genome shotgun (WGS) entry which is preliminary data.</text>
</comment>
<name>A0A7X9RSW9_9BACT</name>
<dbReference type="RefSeq" id="WP_169654249.1">
    <property type="nucleotide sequence ID" value="NZ_JABANE010000002.1"/>
</dbReference>
<dbReference type="Proteomes" id="UP000576082">
    <property type="component" value="Unassembled WGS sequence"/>
</dbReference>